<dbReference type="AlphaFoldDB" id="A0A6M7WTW0"/>
<evidence type="ECO:0000313" key="2">
    <source>
        <dbReference type="Proteomes" id="UP000503017"/>
    </source>
</evidence>
<evidence type="ECO:0000313" key="1">
    <source>
        <dbReference type="EMBL" id="QKD05445.1"/>
    </source>
</evidence>
<proteinExistence type="predicted"/>
<name>A0A6M7WTW0_RHILI</name>
<dbReference type="EMBL" id="CP033367">
    <property type="protein sequence ID" value="QKD05445.1"/>
    <property type="molecule type" value="Genomic_DNA"/>
</dbReference>
<organism evidence="1 2">
    <name type="scientific">Mesorhizobium loti R88b</name>
    <dbReference type="NCBI Taxonomy" id="935548"/>
    <lineage>
        <taxon>Bacteria</taxon>
        <taxon>Pseudomonadati</taxon>
        <taxon>Pseudomonadota</taxon>
        <taxon>Alphaproteobacteria</taxon>
        <taxon>Hyphomicrobiales</taxon>
        <taxon>Phyllobacteriaceae</taxon>
        <taxon>Mesorhizobium</taxon>
    </lineage>
</organism>
<dbReference type="RefSeq" id="WP_027033600.1">
    <property type="nucleotide sequence ID" value="NZ_CP033367.1"/>
</dbReference>
<gene>
    <name evidence="1" type="ORF">EB235_31450</name>
</gene>
<dbReference type="Proteomes" id="UP000503017">
    <property type="component" value="Chromosome"/>
</dbReference>
<accession>A0A6M7WTW0</accession>
<reference evidence="1 2" key="1">
    <citation type="submission" date="2018-10" db="EMBL/GenBank/DDBJ databases">
        <authorList>
            <person name="Perry B.J."/>
            <person name="Sullivan J.T."/>
            <person name="Murphy R.J.T."/>
            <person name="Ramsay J.P."/>
            <person name="Ronson C.W."/>
        </authorList>
    </citation>
    <scope>NUCLEOTIDE SEQUENCE [LARGE SCALE GENOMIC DNA]</scope>
    <source>
        <strain evidence="1 2">R88b</strain>
    </source>
</reference>
<protein>
    <submittedName>
        <fullName evidence="1">Uncharacterized protein</fullName>
    </submittedName>
</protein>
<sequence>MSYLDEQLDALVNEAAQTVGHRSPCGCTRCRRQQGFRAVEGRRRHFPSGGCGCGCGGDASFDEATVRRAPRSARGQTSARARGSQLPGWRGWTAPVSLAAIDAARAAARRGGSVDATLRPFLAPGPQVYRITRAGIDRNRPLSIGMTKGNNSIAQRLTEHYRQPSRADPRVNTAIRNLQPGQILVQAARLTRQAMHPRRARNYEGWLQDRERPLLYDPNSTTFDEMGLMRNN</sequence>